<evidence type="ECO:0000313" key="1">
    <source>
        <dbReference type="EMBL" id="GAA3557865.1"/>
    </source>
</evidence>
<evidence type="ECO:0008006" key="3">
    <source>
        <dbReference type="Google" id="ProtNLM"/>
    </source>
</evidence>
<dbReference type="PROSITE" id="PS51257">
    <property type="entry name" value="PROKAR_LIPOPROTEIN"/>
    <property type="match status" value="1"/>
</dbReference>
<proteinExistence type="predicted"/>
<accession>A0ABP6WYP0</accession>
<dbReference type="Pfam" id="PF15869">
    <property type="entry name" value="TolB_like"/>
    <property type="match status" value="1"/>
</dbReference>
<dbReference type="InterPro" id="IPR011044">
    <property type="entry name" value="Quino_amine_DH_bsu"/>
</dbReference>
<keyword evidence="2" id="KW-1185">Reference proteome</keyword>
<evidence type="ECO:0000313" key="2">
    <source>
        <dbReference type="Proteomes" id="UP001500954"/>
    </source>
</evidence>
<sequence>MKFYKMIILIILFVGCQKSKVQSIKITKESFLDIKKLKGEQIEIKGLLDPFRYHLIRDTLVIVENNQTDDNYFELFNIKTKQKILEFGQRGKGPNELLSAQLLNNSSDSKNNNSQLFVYDVVKRRLSEYNIDSLMRNGSQKKIKTMDFPSSVKSFTYMENNKFICYNSFFLESADFYNDTEEVFFYSEKDNLSGPDISNCKFFVSNVTGANILYSAEHNKILVANTHLNKLDFYGKDLELKKSIIGPETAKPEYTFLEKSKMVKFKRGRSFYSYGSGVVSNNSIYIIYTGAISYRFDRPNTLPQVEVFKLDWNGNLIKRFVLDKFIFTISLSNDEKYLYGTSINNKGEIILIKYNLI</sequence>
<comment type="caution">
    <text evidence="1">The sequence shown here is derived from an EMBL/GenBank/DDBJ whole genome shotgun (WGS) entry which is preliminary data.</text>
</comment>
<gene>
    <name evidence="1" type="ORF">GCM10022395_06440</name>
</gene>
<dbReference type="Proteomes" id="UP001500954">
    <property type="component" value="Unassembled WGS sequence"/>
</dbReference>
<protein>
    <recommendedName>
        <fullName evidence="3">TolB-like 6-blade propeller-like</fullName>
    </recommendedName>
</protein>
<dbReference type="EMBL" id="BAABCY010000017">
    <property type="protein sequence ID" value="GAA3557865.1"/>
    <property type="molecule type" value="Genomic_DNA"/>
</dbReference>
<organism evidence="1 2">
    <name type="scientific">Snuella lapsa</name>
    <dbReference type="NCBI Taxonomy" id="870481"/>
    <lineage>
        <taxon>Bacteria</taxon>
        <taxon>Pseudomonadati</taxon>
        <taxon>Bacteroidota</taxon>
        <taxon>Flavobacteriia</taxon>
        <taxon>Flavobacteriales</taxon>
        <taxon>Flavobacteriaceae</taxon>
        <taxon>Snuella</taxon>
    </lineage>
</organism>
<name>A0ABP6WYP0_9FLAO</name>
<reference evidence="2" key="1">
    <citation type="journal article" date="2019" name="Int. J. Syst. Evol. Microbiol.">
        <title>The Global Catalogue of Microorganisms (GCM) 10K type strain sequencing project: providing services to taxonomists for standard genome sequencing and annotation.</title>
        <authorList>
            <consortium name="The Broad Institute Genomics Platform"/>
            <consortium name="The Broad Institute Genome Sequencing Center for Infectious Disease"/>
            <person name="Wu L."/>
            <person name="Ma J."/>
        </authorList>
    </citation>
    <scope>NUCLEOTIDE SEQUENCE [LARGE SCALE GENOMIC DNA]</scope>
    <source>
        <strain evidence="2">JCM 17111</strain>
    </source>
</reference>
<dbReference type="RefSeq" id="WP_345004362.1">
    <property type="nucleotide sequence ID" value="NZ_BAABCY010000017.1"/>
</dbReference>
<dbReference type="SUPFAM" id="SSF50969">
    <property type="entry name" value="YVTN repeat-like/Quinoprotein amine dehydrogenase"/>
    <property type="match status" value="1"/>
</dbReference>